<proteinExistence type="predicted"/>
<feature type="compositionally biased region" description="Basic residues" evidence="1">
    <location>
        <begin position="1"/>
        <end position="10"/>
    </location>
</feature>
<dbReference type="EMBL" id="FOJB01000001">
    <property type="protein sequence ID" value="SEW12048.1"/>
    <property type="molecule type" value="Genomic_DNA"/>
</dbReference>
<sequence length="253" mass="27459">MGKSPRPKPKVRQDAKRPAKRPEASLPDTHLGDLERLVGDGALRVAIDRLLERTPDKDIDKDIDKVCKKMFQALRKRCPHLVPDRPVNTGQIGPRIDLGPKTVVTLFRGAAVKLAGDKQTVWVLGDSEMLVFASRVVLETEPGRIVVHLPVSTDQTKDVVIKVPFAVGSEKRPAGLMATTPMRPIGPEEIVEIWADALTAFAWGAVLTLAEVLANRAGQDPDRNGLIAFNLLAGAGGLTIGTMARHGFDRRAP</sequence>
<evidence type="ECO:0000313" key="3">
    <source>
        <dbReference type="Proteomes" id="UP000199650"/>
    </source>
</evidence>
<dbReference type="Proteomes" id="UP000199650">
    <property type="component" value="Unassembled WGS sequence"/>
</dbReference>
<dbReference type="STRING" id="1173584.SAMN05444851_1542"/>
<reference evidence="2 3" key="1">
    <citation type="submission" date="2016-10" db="EMBL/GenBank/DDBJ databases">
        <authorList>
            <person name="de Groot N.N."/>
        </authorList>
    </citation>
    <scope>NUCLEOTIDE SEQUENCE [LARGE SCALE GENOMIC DNA]</scope>
    <source>
        <strain evidence="2 3">DSM 29439</strain>
    </source>
</reference>
<dbReference type="OrthoDB" id="7875445at2"/>
<keyword evidence="3" id="KW-1185">Reference proteome</keyword>
<gene>
    <name evidence="2" type="ORF">SAMN05444851_1542</name>
</gene>
<feature type="region of interest" description="Disordered" evidence="1">
    <location>
        <begin position="1"/>
        <end position="30"/>
    </location>
</feature>
<organism evidence="2 3">
    <name type="scientific">Aliiroseovarius sediminilitoris</name>
    <dbReference type="NCBI Taxonomy" id="1173584"/>
    <lineage>
        <taxon>Bacteria</taxon>
        <taxon>Pseudomonadati</taxon>
        <taxon>Pseudomonadota</taxon>
        <taxon>Alphaproteobacteria</taxon>
        <taxon>Rhodobacterales</taxon>
        <taxon>Paracoccaceae</taxon>
        <taxon>Aliiroseovarius</taxon>
    </lineage>
</organism>
<dbReference type="RefSeq" id="WP_091429601.1">
    <property type="nucleotide sequence ID" value="NZ_FOJB01000001.1"/>
</dbReference>
<evidence type="ECO:0000313" key="2">
    <source>
        <dbReference type="EMBL" id="SEW12048.1"/>
    </source>
</evidence>
<evidence type="ECO:0000256" key="1">
    <source>
        <dbReference type="SAM" id="MobiDB-lite"/>
    </source>
</evidence>
<name>A0A1I0PD12_9RHOB</name>
<protein>
    <submittedName>
        <fullName evidence="2">Uncharacterized protein</fullName>
    </submittedName>
</protein>
<accession>A0A1I0PD12</accession>
<dbReference type="AlphaFoldDB" id="A0A1I0PD12"/>
<feature type="compositionally biased region" description="Basic and acidic residues" evidence="1">
    <location>
        <begin position="11"/>
        <end position="23"/>
    </location>
</feature>